<dbReference type="GO" id="GO:0043122">
    <property type="term" value="P:regulation of canonical NF-kappaB signal transduction"/>
    <property type="evidence" value="ECO:0007669"/>
    <property type="project" value="TreeGrafter"/>
</dbReference>
<keyword evidence="2" id="KW-0862">Zinc</keyword>
<dbReference type="EMBL" id="JABSTV010001182">
    <property type="protein sequence ID" value="KAH7984924.1"/>
    <property type="molecule type" value="Genomic_DNA"/>
</dbReference>
<reference evidence="6" key="1">
    <citation type="journal article" date="2020" name="Cell">
        <title>Large-Scale Comparative Analyses of Tick Genomes Elucidate Their Genetic Diversity and Vector Capacities.</title>
        <authorList>
            <consortium name="Tick Genome and Microbiome Consortium (TIGMIC)"/>
            <person name="Jia N."/>
            <person name="Wang J."/>
            <person name="Shi W."/>
            <person name="Du L."/>
            <person name="Sun Y."/>
            <person name="Zhan W."/>
            <person name="Jiang J.F."/>
            <person name="Wang Q."/>
            <person name="Zhang B."/>
            <person name="Ji P."/>
            <person name="Bell-Sakyi L."/>
            <person name="Cui X.M."/>
            <person name="Yuan T.T."/>
            <person name="Jiang B.G."/>
            <person name="Yang W.F."/>
            <person name="Lam T.T."/>
            <person name="Chang Q.C."/>
            <person name="Ding S.J."/>
            <person name="Wang X.J."/>
            <person name="Zhu J.G."/>
            <person name="Ruan X.D."/>
            <person name="Zhao L."/>
            <person name="Wei J.T."/>
            <person name="Ye R.Z."/>
            <person name="Que T.C."/>
            <person name="Du C.H."/>
            <person name="Zhou Y.H."/>
            <person name="Cheng J.X."/>
            <person name="Dai P.F."/>
            <person name="Guo W.B."/>
            <person name="Han X.H."/>
            <person name="Huang E.J."/>
            <person name="Li L.F."/>
            <person name="Wei W."/>
            <person name="Gao Y.C."/>
            <person name="Liu J.Z."/>
            <person name="Shao H.Z."/>
            <person name="Wang X."/>
            <person name="Wang C.C."/>
            <person name="Yang T.C."/>
            <person name="Huo Q.B."/>
            <person name="Li W."/>
            <person name="Chen H.Y."/>
            <person name="Chen S.E."/>
            <person name="Zhou L.G."/>
            <person name="Ni X.B."/>
            <person name="Tian J.H."/>
            <person name="Sheng Y."/>
            <person name="Liu T."/>
            <person name="Pan Y.S."/>
            <person name="Xia L.Y."/>
            <person name="Li J."/>
            <person name="Zhao F."/>
            <person name="Cao W.C."/>
        </authorList>
    </citation>
    <scope>NUCLEOTIDE SEQUENCE</scope>
    <source>
        <strain evidence="6">Rsan-2018</strain>
    </source>
</reference>
<dbReference type="SUPFAM" id="SSF57501">
    <property type="entry name" value="Cystine-knot cytokines"/>
    <property type="match status" value="1"/>
</dbReference>
<name>A0A9D4TCB4_RHISA</name>
<organism evidence="6 7">
    <name type="scientific">Rhipicephalus sanguineus</name>
    <name type="common">Brown dog tick</name>
    <name type="synonym">Ixodes sanguineus</name>
    <dbReference type="NCBI Taxonomy" id="34632"/>
    <lineage>
        <taxon>Eukaryota</taxon>
        <taxon>Metazoa</taxon>
        <taxon>Ecdysozoa</taxon>
        <taxon>Arthropoda</taxon>
        <taxon>Chelicerata</taxon>
        <taxon>Arachnida</taxon>
        <taxon>Acari</taxon>
        <taxon>Parasitiformes</taxon>
        <taxon>Ixodida</taxon>
        <taxon>Ixodoidea</taxon>
        <taxon>Ixodidae</taxon>
        <taxon>Rhipicephalinae</taxon>
        <taxon>Rhipicephalus</taxon>
        <taxon>Rhipicephalus</taxon>
    </lineage>
</organism>
<keyword evidence="1 3" id="KW-0479">Metal-binding</keyword>
<gene>
    <name evidence="6" type="ORF">HPB52_024433</name>
</gene>
<evidence type="ECO:0000256" key="4">
    <source>
        <dbReference type="SAM" id="MobiDB-lite"/>
    </source>
</evidence>
<feature type="region of interest" description="Disordered" evidence="4">
    <location>
        <begin position="291"/>
        <end position="312"/>
    </location>
</feature>
<accession>A0A9D4TCB4</accession>
<dbReference type="SUPFAM" id="SSF49599">
    <property type="entry name" value="TRAF domain-like"/>
    <property type="match status" value="1"/>
</dbReference>
<dbReference type="SUPFAM" id="SSF57850">
    <property type="entry name" value="RING/U-box"/>
    <property type="match status" value="1"/>
</dbReference>
<proteinExistence type="predicted"/>
<evidence type="ECO:0000259" key="5">
    <source>
        <dbReference type="PROSITE" id="PS50089"/>
    </source>
</evidence>
<evidence type="ECO:0000313" key="6">
    <source>
        <dbReference type="EMBL" id="KAH7984924.1"/>
    </source>
</evidence>
<dbReference type="InterPro" id="IPR001841">
    <property type="entry name" value="Znf_RING"/>
</dbReference>
<dbReference type="VEuPathDB" id="VectorBase:RSAN_055373"/>
<dbReference type="Gene3D" id="3.30.40.10">
    <property type="entry name" value="Zinc/RING finger domain, C3HC4 (zinc finger)"/>
    <property type="match status" value="2"/>
</dbReference>
<dbReference type="PANTHER" id="PTHR10131:SF138">
    <property type="entry name" value="RE66324P"/>
    <property type="match status" value="1"/>
</dbReference>
<feature type="domain" description="RING-type" evidence="5">
    <location>
        <begin position="109"/>
        <end position="148"/>
    </location>
</feature>
<sequence length="647" mass="70860">MMCWSTCATAKEARLERLTAHGCATVCSAVESDVAANPAVWVATPEDQGQATTHEHRTRVLLYQRVTTKPNMSSSKPKVLLHQLSEHVVAGVNWRPLRLVADVPREHVCEHCHVIPRETALLPCKHALCDLCHEASTSAGETVCPIDRQSCGKDELRMIPLPETISNSLKAHCWNEDKGCDFSGTLETLLRHYETECEYRSIPCSVSRETVLLKNLPAHCNVDGCIASGGAAAASAGLNPTLDAVPSVESITDAVEERKRQLVEIHSCVSAMQPHLEKLYQVSAKRVQEAQELQRQQADRERQPEGGGFFRSVGSSIRRSFRRARQAASFRQQTPRDSESVRNLVGSVDSVSQSTRFGCDSSFLMAAGETSPEGSAEADARNILPYVWSTYLYKAYGIAPLGLRCLCRSVKVSIIRRIKMYYACAIVTSCVLLHAAALEDRLAPSVFGRALFPNDKCSPQPGGKSIGERATCRFTTTVDVDTRRVPAKLPVVRCNCPGNLCHSNGDYRCQEVRRTFRVAYRLRLLGARRLTVFEKALFANDMCAPQPRGASIGERATCTFTTTVDVDATRVPAELPVVKCNCPGNLCRSDGDYRCQEVRSTFRVAYRGGTELVNGTVELTTSCVCAVSRTAVAGGGDRISNVNKSPS</sequence>
<dbReference type="InterPro" id="IPR029034">
    <property type="entry name" value="Cystine-knot_cytokine"/>
</dbReference>
<dbReference type="VEuPathDB" id="VectorBase:RSAN_032116"/>
<protein>
    <recommendedName>
        <fullName evidence="5">RING-type domain-containing protein</fullName>
    </recommendedName>
</protein>
<dbReference type="AlphaFoldDB" id="A0A9D4TCB4"/>
<comment type="caution">
    <text evidence="6">The sequence shown here is derived from an EMBL/GenBank/DDBJ whole genome shotgun (WGS) entry which is preliminary data.</text>
</comment>
<evidence type="ECO:0000256" key="3">
    <source>
        <dbReference type="PROSITE-ProRule" id="PRU00175"/>
    </source>
</evidence>
<evidence type="ECO:0000313" key="7">
    <source>
        <dbReference type="Proteomes" id="UP000821837"/>
    </source>
</evidence>
<dbReference type="Proteomes" id="UP000821837">
    <property type="component" value="Unassembled WGS sequence"/>
</dbReference>
<evidence type="ECO:0000256" key="1">
    <source>
        <dbReference type="ARBA" id="ARBA00022771"/>
    </source>
</evidence>
<dbReference type="VEuPathDB" id="VectorBase:RSAN_047021"/>
<dbReference type="PANTHER" id="PTHR10131">
    <property type="entry name" value="TNF RECEPTOR ASSOCIATED FACTOR"/>
    <property type="match status" value="1"/>
</dbReference>
<keyword evidence="7" id="KW-1185">Reference proteome</keyword>
<evidence type="ECO:0000256" key="2">
    <source>
        <dbReference type="ARBA" id="ARBA00022833"/>
    </source>
</evidence>
<reference evidence="6" key="2">
    <citation type="submission" date="2021-09" db="EMBL/GenBank/DDBJ databases">
        <authorList>
            <person name="Jia N."/>
            <person name="Wang J."/>
            <person name="Shi W."/>
            <person name="Du L."/>
            <person name="Sun Y."/>
            <person name="Zhan W."/>
            <person name="Jiang J."/>
            <person name="Wang Q."/>
            <person name="Zhang B."/>
            <person name="Ji P."/>
            <person name="Sakyi L.B."/>
            <person name="Cui X."/>
            <person name="Yuan T."/>
            <person name="Jiang B."/>
            <person name="Yang W."/>
            <person name="Lam T.T.-Y."/>
            <person name="Chang Q."/>
            <person name="Ding S."/>
            <person name="Wang X."/>
            <person name="Zhu J."/>
            <person name="Ruan X."/>
            <person name="Zhao L."/>
            <person name="Wei J."/>
            <person name="Que T."/>
            <person name="Du C."/>
            <person name="Cheng J."/>
            <person name="Dai P."/>
            <person name="Han X."/>
            <person name="Huang E."/>
            <person name="Gao Y."/>
            <person name="Liu J."/>
            <person name="Shao H."/>
            <person name="Ye R."/>
            <person name="Li L."/>
            <person name="Wei W."/>
            <person name="Wang X."/>
            <person name="Wang C."/>
            <person name="Huo Q."/>
            <person name="Li W."/>
            <person name="Guo W."/>
            <person name="Chen H."/>
            <person name="Chen S."/>
            <person name="Zhou L."/>
            <person name="Zhou L."/>
            <person name="Ni X."/>
            <person name="Tian J."/>
            <person name="Zhou Y."/>
            <person name="Sheng Y."/>
            <person name="Liu T."/>
            <person name="Pan Y."/>
            <person name="Xia L."/>
            <person name="Li J."/>
            <person name="Zhao F."/>
            <person name="Cao W."/>
        </authorList>
    </citation>
    <scope>NUCLEOTIDE SEQUENCE</scope>
    <source>
        <strain evidence="6">Rsan-2018</strain>
        <tissue evidence="6">Larvae</tissue>
    </source>
</reference>
<keyword evidence="1 3" id="KW-0863">Zinc-finger</keyword>
<dbReference type="GO" id="GO:0008270">
    <property type="term" value="F:zinc ion binding"/>
    <property type="evidence" value="ECO:0007669"/>
    <property type="project" value="UniProtKB-KW"/>
</dbReference>
<dbReference type="InterPro" id="IPR013083">
    <property type="entry name" value="Znf_RING/FYVE/PHD"/>
</dbReference>
<dbReference type="GO" id="GO:0005164">
    <property type="term" value="F:tumor necrosis factor receptor binding"/>
    <property type="evidence" value="ECO:0007669"/>
    <property type="project" value="TreeGrafter"/>
</dbReference>
<dbReference type="GO" id="GO:0009898">
    <property type="term" value="C:cytoplasmic side of plasma membrane"/>
    <property type="evidence" value="ECO:0007669"/>
    <property type="project" value="TreeGrafter"/>
</dbReference>
<dbReference type="Gene3D" id="2.10.90.10">
    <property type="entry name" value="Cystine-knot cytokines"/>
    <property type="match status" value="2"/>
</dbReference>
<dbReference type="PROSITE" id="PS50089">
    <property type="entry name" value="ZF_RING_2"/>
    <property type="match status" value="1"/>
</dbReference>